<dbReference type="EMBL" id="GIFC01011187">
    <property type="protein sequence ID" value="MXU93270.1"/>
    <property type="molecule type" value="Transcribed_RNA"/>
</dbReference>
<reference evidence="2" key="1">
    <citation type="submission" date="2019-12" db="EMBL/GenBank/DDBJ databases">
        <title>An insight into the sialome of adult female Ixodes ricinus ticks feeding for 6 days.</title>
        <authorList>
            <person name="Perner J."/>
            <person name="Ribeiro J.M.C."/>
        </authorList>
    </citation>
    <scope>NUCLEOTIDE SEQUENCE</scope>
    <source>
        <strain evidence="2">Semi-engorged</strain>
        <tissue evidence="2">Salivary glands</tissue>
    </source>
</reference>
<protein>
    <submittedName>
        <fullName evidence="2">Putative secreted protein</fullName>
    </submittedName>
</protein>
<sequence>MRHGFRTTPLMGMFSRFLNAVFASWKVSRGSERLQKAPLCKWAWLPSRVSPRRRFSKLIASDATLEVLAWHSRRVQSAEDGGEVMSVSVCVTGIAHDGLVVTQLFSEGFPGRRSSAGDVEPECSVFFDSATDKPPEGSLLEKL</sequence>
<proteinExistence type="predicted"/>
<organism evidence="2">
    <name type="scientific">Ixodes ricinus</name>
    <name type="common">Common tick</name>
    <name type="synonym">Acarus ricinus</name>
    <dbReference type="NCBI Taxonomy" id="34613"/>
    <lineage>
        <taxon>Eukaryota</taxon>
        <taxon>Metazoa</taxon>
        <taxon>Ecdysozoa</taxon>
        <taxon>Arthropoda</taxon>
        <taxon>Chelicerata</taxon>
        <taxon>Arachnida</taxon>
        <taxon>Acari</taxon>
        <taxon>Parasitiformes</taxon>
        <taxon>Ixodida</taxon>
        <taxon>Ixodoidea</taxon>
        <taxon>Ixodidae</taxon>
        <taxon>Ixodinae</taxon>
        <taxon>Ixodes</taxon>
    </lineage>
</organism>
<dbReference type="AlphaFoldDB" id="A0A6B0UTY7"/>
<evidence type="ECO:0000256" key="1">
    <source>
        <dbReference type="SAM" id="SignalP"/>
    </source>
</evidence>
<keyword evidence="1" id="KW-0732">Signal</keyword>
<feature type="signal peptide" evidence="1">
    <location>
        <begin position="1"/>
        <end position="23"/>
    </location>
</feature>
<feature type="chain" id="PRO_5025638186" evidence="1">
    <location>
        <begin position="24"/>
        <end position="143"/>
    </location>
</feature>
<evidence type="ECO:0000313" key="2">
    <source>
        <dbReference type="EMBL" id="MXU93270.1"/>
    </source>
</evidence>
<accession>A0A6B0UTY7</accession>
<name>A0A6B0UTY7_IXORI</name>